<protein>
    <submittedName>
        <fullName evidence="1">Uncharacterized protein</fullName>
    </submittedName>
</protein>
<proteinExistence type="predicted"/>
<gene>
    <name evidence="1" type="ORF">LCGC14_1715770</name>
</gene>
<comment type="caution">
    <text evidence="1">The sequence shown here is derived from an EMBL/GenBank/DDBJ whole genome shotgun (WGS) entry which is preliminary data.</text>
</comment>
<reference evidence="1" key="1">
    <citation type="journal article" date="2015" name="Nature">
        <title>Complex archaea that bridge the gap between prokaryotes and eukaryotes.</title>
        <authorList>
            <person name="Spang A."/>
            <person name="Saw J.H."/>
            <person name="Jorgensen S.L."/>
            <person name="Zaremba-Niedzwiedzka K."/>
            <person name="Martijn J."/>
            <person name="Lind A.E."/>
            <person name="van Eijk R."/>
            <person name="Schleper C."/>
            <person name="Guy L."/>
            <person name="Ettema T.J."/>
        </authorList>
    </citation>
    <scope>NUCLEOTIDE SEQUENCE</scope>
</reference>
<accession>A0A0F9I1G7</accession>
<evidence type="ECO:0000313" key="1">
    <source>
        <dbReference type="EMBL" id="KKM13489.1"/>
    </source>
</evidence>
<organism evidence="1">
    <name type="scientific">marine sediment metagenome</name>
    <dbReference type="NCBI Taxonomy" id="412755"/>
    <lineage>
        <taxon>unclassified sequences</taxon>
        <taxon>metagenomes</taxon>
        <taxon>ecological metagenomes</taxon>
    </lineage>
</organism>
<name>A0A0F9I1G7_9ZZZZ</name>
<dbReference type="AlphaFoldDB" id="A0A0F9I1G7"/>
<dbReference type="EMBL" id="LAZR01015370">
    <property type="protein sequence ID" value="KKM13489.1"/>
    <property type="molecule type" value="Genomic_DNA"/>
</dbReference>
<sequence>MDFTKTDDPNPDIIEWRIKSRLILPRFSLWQRIRFLFGLRATSKEE</sequence>